<feature type="non-terminal residue" evidence="1">
    <location>
        <position position="1"/>
    </location>
</feature>
<accession>A0A6A7C4Z1</accession>
<dbReference type="OrthoDB" id="202415at2759"/>
<evidence type="ECO:0000313" key="1">
    <source>
        <dbReference type="EMBL" id="KAF2862317.1"/>
    </source>
</evidence>
<proteinExistence type="predicted"/>
<keyword evidence="2" id="KW-1185">Reference proteome</keyword>
<sequence>HFHHLLRDAGPQQNYFRVERGFGDLEGVMGTLLGDVEAAGRVARRAKEVFRERYLSPAAETCYWRRLFDGWASVQGFEPELRGEGGMLRGTPFESYVIMEATEWEVPPKPRRVCVDE</sequence>
<dbReference type="AlphaFoldDB" id="A0A6A7C4Z1"/>
<name>A0A6A7C4Z1_9PEZI</name>
<evidence type="ECO:0000313" key="2">
    <source>
        <dbReference type="Proteomes" id="UP000799421"/>
    </source>
</evidence>
<organism evidence="1 2">
    <name type="scientific">Piedraia hortae CBS 480.64</name>
    <dbReference type="NCBI Taxonomy" id="1314780"/>
    <lineage>
        <taxon>Eukaryota</taxon>
        <taxon>Fungi</taxon>
        <taxon>Dikarya</taxon>
        <taxon>Ascomycota</taxon>
        <taxon>Pezizomycotina</taxon>
        <taxon>Dothideomycetes</taxon>
        <taxon>Dothideomycetidae</taxon>
        <taxon>Capnodiales</taxon>
        <taxon>Piedraiaceae</taxon>
        <taxon>Piedraia</taxon>
    </lineage>
</organism>
<dbReference type="Proteomes" id="UP000799421">
    <property type="component" value="Unassembled WGS sequence"/>
</dbReference>
<reference evidence="1" key="1">
    <citation type="journal article" date="2020" name="Stud. Mycol.">
        <title>101 Dothideomycetes genomes: a test case for predicting lifestyles and emergence of pathogens.</title>
        <authorList>
            <person name="Haridas S."/>
            <person name="Albert R."/>
            <person name="Binder M."/>
            <person name="Bloem J."/>
            <person name="Labutti K."/>
            <person name="Salamov A."/>
            <person name="Andreopoulos B."/>
            <person name="Baker S."/>
            <person name="Barry K."/>
            <person name="Bills G."/>
            <person name="Bluhm B."/>
            <person name="Cannon C."/>
            <person name="Castanera R."/>
            <person name="Culley D."/>
            <person name="Daum C."/>
            <person name="Ezra D."/>
            <person name="Gonzalez J."/>
            <person name="Henrissat B."/>
            <person name="Kuo A."/>
            <person name="Liang C."/>
            <person name="Lipzen A."/>
            <person name="Lutzoni F."/>
            <person name="Magnuson J."/>
            <person name="Mondo S."/>
            <person name="Nolan M."/>
            <person name="Ohm R."/>
            <person name="Pangilinan J."/>
            <person name="Park H.-J."/>
            <person name="Ramirez L."/>
            <person name="Alfaro M."/>
            <person name="Sun H."/>
            <person name="Tritt A."/>
            <person name="Yoshinaga Y."/>
            <person name="Zwiers L.-H."/>
            <person name="Turgeon B."/>
            <person name="Goodwin S."/>
            <person name="Spatafora J."/>
            <person name="Crous P."/>
            <person name="Grigoriev I."/>
        </authorList>
    </citation>
    <scope>NUCLEOTIDE SEQUENCE</scope>
    <source>
        <strain evidence="1">CBS 480.64</strain>
    </source>
</reference>
<gene>
    <name evidence="1" type="ORF">K470DRAFT_268980</name>
</gene>
<dbReference type="EMBL" id="MU005966">
    <property type="protein sequence ID" value="KAF2862317.1"/>
    <property type="molecule type" value="Genomic_DNA"/>
</dbReference>
<protein>
    <submittedName>
        <fullName evidence="1">Uncharacterized protein</fullName>
    </submittedName>
</protein>